<evidence type="ECO:0000256" key="4">
    <source>
        <dbReference type="ARBA" id="ARBA00022989"/>
    </source>
</evidence>
<gene>
    <name evidence="6" type="ORF">KR76_02210</name>
</gene>
<organism evidence="6 7">
    <name type="scientific">Nocardioides simplex</name>
    <name type="common">Arthrobacter simplex</name>
    <dbReference type="NCBI Taxonomy" id="2045"/>
    <lineage>
        <taxon>Bacteria</taxon>
        <taxon>Bacillati</taxon>
        <taxon>Actinomycetota</taxon>
        <taxon>Actinomycetes</taxon>
        <taxon>Propionibacteriales</taxon>
        <taxon>Nocardioidaceae</taxon>
        <taxon>Pimelobacter</taxon>
    </lineage>
</organism>
<dbReference type="Proteomes" id="UP000030300">
    <property type="component" value="Chromosome"/>
</dbReference>
<protein>
    <submittedName>
        <fullName evidence="6">Inner membrane protein</fullName>
    </submittedName>
</protein>
<dbReference type="GeneID" id="96607797"/>
<evidence type="ECO:0000313" key="6">
    <source>
        <dbReference type="EMBL" id="AIY15882.1"/>
    </source>
</evidence>
<dbReference type="KEGG" id="psim:KR76_02210"/>
<name>A0A0A1DH07_NOCSI</name>
<dbReference type="eggNOG" id="COG2149">
    <property type="taxonomic scope" value="Bacteria"/>
</dbReference>
<dbReference type="PANTHER" id="PTHR34187">
    <property type="entry name" value="FGR18P"/>
    <property type="match status" value="1"/>
</dbReference>
<evidence type="ECO:0000256" key="5">
    <source>
        <dbReference type="ARBA" id="ARBA00023136"/>
    </source>
</evidence>
<sequence>MTAEPPPRTRWPAHVYGTGTEPDYRFTLANERTFLAWLRTSLALVAGAVALDALATGHSRAVVQVVAGTLVSLGAAGTVLAWLRWSANERAIRRGDPLPGFGAGAVACVALLVVAGAAAALVLLP</sequence>
<dbReference type="HOGENOM" id="CLU_053359_4_0_11"/>
<evidence type="ECO:0000256" key="2">
    <source>
        <dbReference type="ARBA" id="ARBA00022475"/>
    </source>
</evidence>
<dbReference type="PANTHER" id="PTHR34187:SF2">
    <property type="entry name" value="DUF202 DOMAIN-CONTAINING PROTEIN"/>
    <property type="match status" value="1"/>
</dbReference>
<dbReference type="AlphaFoldDB" id="A0A0A1DH07"/>
<keyword evidence="5" id="KW-0472">Membrane</keyword>
<dbReference type="STRING" id="2045.KR76_02210"/>
<dbReference type="InterPro" id="IPR003807">
    <property type="entry name" value="DUF202"/>
</dbReference>
<keyword evidence="4" id="KW-1133">Transmembrane helix</keyword>
<keyword evidence="3" id="KW-0812">Transmembrane</keyword>
<dbReference type="GO" id="GO:0005886">
    <property type="term" value="C:plasma membrane"/>
    <property type="evidence" value="ECO:0007669"/>
    <property type="project" value="UniProtKB-SubCell"/>
</dbReference>
<comment type="subcellular location">
    <subcellularLocation>
        <location evidence="1">Cell membrane</location>
        <topology evidence="1">Multi-pass membrane protein</topology>
    </subcellularLocation>
</comment>
<reference evidence="6 7" key="1">
    <citation type="journal article" date="2015" name="Genome Announc.">
        <title>Complete Genome Sequence of Steroid-Transforming Nocardioides simplex VKM Ac-2033D.</title>
        <authorList>
            <person name="Shtratnikova V.Y."/>
            <person name="Schelkunov M.I."/>
            <person name="Pekov Y.A."/>
            <person name="Fokina V.V."/>
            <person name="Logacheva M.D."/>
            <person name="Sokolov S.L."/>
            <person name="Bragin E.Y."/>
            <person name="Ashapkin V.V."/>
            <person name="Donova M.V."/>
        </authorList>
    </citation>
    <scope>NUCLEOTIDE SEQUENCE [LARGE SCALE GENOMIC DNA]</scope>
    <source>
        <strain evidence="6 7">VKM Ac-2033D</strain>
    </source>
</reference>
<dbReference type="InterPro" id="IPR052053">
    <property type="entry name" value="IM_YidH-like"/>
</dbReference>
<dbReference type="OrthoDB" id="582337at2"/>
<proteinExistence type="predicted"/>
<dbReference type="Pfam" id="PF02656">
    <property type="entry name" value="DUF202"/>
    <property type="match status" value="1"/>
</dbReference>
<keyword evidence="7" id="KW-1185">Reference proteome</keyword>
<dbReference type="EMBL" id="CP009896">
    <property type="protein sequence ID" value="AIY15882.1"/>
    <property type="molecule type" value="Genomic_DNA"/>
</dbReference>
<evidence type="ECO:0000256" key="1">
    <source>
        <dbReference type="ARBA" id="ARBA00004651"/>
    </source>
</evidence>
<evidence type="ECO:0000313" key="7">
    <source>
        <dbReference type="Proteomes" id="UP000030300"/>
    </source>
</evidence>
<keyword evidence="2" id="KW-1003">Cell membrane</keyword>
<accession>A0A0A1DH07</accession>
<dbReference type="RefSeq" id="WP_038676328.1">
    <property type="nucleotide sequence ID" value="NZ_BJMC01000006.1"/>
</dbReference>
<evidence type="ECO:0000256" key="3">
    <source>
        <dbReference type="ARBA" id="ARBA00022692"/>
    </source>
</evidence>